<dbReference type="KEGG" id="peo:AS203_00080"/>
<dbReference type="InterPro" id="IPR019758">
    <property type="entry name" value="Pept_S26A_signal_pept_1_CS"/>
</dbReference>
<accession>A0A0S2KHT5</accession>
<dbReference type="Gene3D" id="2.10.109.10">
    <property type="entry name" value="Umud Fragment, subunit A"/>
    <property type="match status" value="2"/>
</dbReference>
<name>A0A0S2KHT5_9BACT</name>
<evidence type="ECO:0000256" key="2">
    <source>
        <dbReference type="ARBA" id="ARBA00009370"/>
    </source>
</evidence>
<keyword evidence="7" id="KW-0812">Transmembrane</keyword>
<gene>
    <name evidence="9" type="ORF">AS203_00080</name>
</gene>
<evidence type="ECO:0000256" key="3">
    <source>
        <dbReference type="ARBA" id="ARBA00013208"/>
    </source>
</evidence>
<keyword evidence="7" id="KW-0472">Membrane</keyword>
<evidence type="ECO:0000259" key="8">
    <source>
        <dbReference type="Pfam" id="PF10502"/>
    </source>
</evidence>
<dbReference type="eggNOG" id="COG0681">
    <property type="taxonomic scope" value="Bacteria"/>
</dbReference>
<comment type="subcellular location">
    <subcellularLocation>
        <location evidence="7">Membrane</location>
        <topology evidence="7">Single-pass type II membrane protein</topology>
    </subcellularLocation>
</comment>
<proteinExistence type="inferred from homology"/>
<feature type="transmembrane region" description="Helical" evidence="7">
    <location>
        <begin position="65"/>
        <end position="90"/>
    </location>
</feature>
<dbReference type="GO" id="GO:0006465">
    <property type="term" value="P:signal peptide processing"/>
    <property type="evidence" value="ECO:0007669"/>
    <property type="project" value="InterPro"/>
</dbReference>
<feature type="transmembrane region" description="Helical" evidence="7">
    <location>
        <begin position="21"/>
        <end position="45"/>
    </location>
</feature>
<dbReference type="PANTHER" id="PTHR43390:SF1">
    <property type="entry name" value="CHLOROPLAST PROCESSING PEPTIDASE"/>
    <property type="match status" value="1"/>
</dbReference>
<comment type="caution">
    <text evidence="7">Lacks conserved residue(s) required for the propagation of feature annotation.</text>
</comment>
<dbReference type="GO" id="GO:0004252">
    <property type="term" value="F:serine-type endopeptidase activity"/>
    <property type="evidence" value="ECO:0007669"/>
    <property type="project" value="InterPro"/>
</dbReference>
<dbReference type="PROSITE" id="PS00761">
    <property type="entry name" value="SPASE_I_3"/>
    <property type="match status" value="1"/>
</dbReference>
<dbReference type="GO" id="GO:0016020">
    <property type="term" value="C:membrane"/>
    <property type="evidence" value="ECO:0007669"/>
    <property type="project" value="UniProtKB-SubCell"/>
</dbReference>
<dbReference type="InterPro" id="IPR000223">
    <property type="entry name" value="Pept_S26A_signal_pept_1"/>
</dbReference>
<keyword evidence="5 7" id="KW-0378">Hydrolase</keyword>
<dbReference type="PRINTS" id="PR00727">
    <property type="entry name" value="LEADERPTASE"/>
</dbReference>
<evidence type="ECO:0000256" key="7">
    <source>
        <dbReference type="RuleBase" id="RU362042"/>
    </source>
</evidence>
<evidence type="ECO:0000256" key="6">
    <source>
        <dbReference type="PIRSR" id="PIRSR600223-1"/>
    </source>
</evidence>
<reference evidence="10" key="1">
    <citation type="submission" date="2015-11" db="EMBL/GenBank/DDBJ databases">
        <authorList>
            <person name="Holder M.E."/>
            <person name="Ajami N.J."/>
            <person name="Petrosino J.F."/>
        </authorList>
    </citation>
    <scope>NUCLEOTIDE SEQUENCE [LARGE SCALE GENOMIC DNA]</scope>
    <source>
        <strain evidence="10">F0113</strain>
    </source>
</reference>
<feature type="domain" description="Peptidase S26" evidence="8">
    <location>
        <begin position="69"/>
        <end position="173"/>
    </location>
</feature>
<dbReference type="GO" id="GO:0009003">
    <property type="term" value="F:signal peptidase activity"/>
    <property type="evidence" value="ECO:0007669"/>
    <property type="project" value="UniProtKB-EC"/>
</dbReference>
<feature type="active site" evidence="6">
    <location>
        <position position="99"/>
    </location>
</feature>
<dbReference type="Proteomes" id="UP000056252">
    <property type="component" value="Chromosome"/>
</dbReference>
<dbReference type="NCBIfam" id="TIGR02227">
    <property type="entry name" value="sigpep_I_bact"/>
    <property type="match status" value="1"/>
</dbReference>
<keyword evidence="7" id="KW-0645">Protease</keyword>
<dbReference type="OrthoDB" id="9802919at2"/>
<feature type="domain" description="Peptidase S26" evidence="8">
    <location>
        <begin position="417"/>
        <end position="456"/>
    </location>
</feature>
<dbReference type="AlphaFoldDB" id="A0A0S2KHT5"/>
<dbReference type="InterPro" id="IPR019533">
    <property type="entry name" value="Peptidase_S26"/>
</dbReference>
<comment type="catalytic activity">
    <reaction evidence="1 7">
        <text>Cleavage of hydrophobic, N-terminal signal or leader sequences from secreted and periplasmic proteins.</text>
        <dbReference type="EC" id="3.4.21.89"/>
    </reaction>
</comment>
<dbReference type="Pfam" id="PF10502">
    <property type="entry name" value="Peptidase_S26"/>
    <property type="match status" value="3"/>
</dbReference>
<evidence type="ECO:0000313" key="9">
    <source>
        <dbReference type="EMBL" id="ALO47699.1"/>
    </source>
</evidence>
<evidence type="ECO:0000256" key="1">
    <source>
        <dbReference type="ARBA" id="ARBA00000677"/>
    </source>
</evidence>
<sequence length="481" mass="56620">MIDKERAKLNPKVQWTKFVCVLVLYLLFLYWVGSWWGLLVVPFIYDVYITKRIHWQWWKDAERPVRFIMSWVDALVFALVAVYFINLYFFQNYVIPSSSLEKSLLTGDYLFVSKMSYGPRIPETPLTMPLTQHTMPLINMKSYLDWPHWDYRRVKGLGHVKLNDIVVFNFPAGDTLVNDPQWQASDYYQMVYSFGSQLYSQQHPAINPDTLSLDAQRHYFANIYALGRNYIADNPREYGDIISRPTDRRENYVKRCVGLPGQTLQIRNRIVYLDGKPNKEPDNVQYSYFVKLKQSLPENLIEQLGITTEDIMSLNQTGSMPLTESAAKVLRARKDIVAEVKLNMDTSAERLYPLNSVTGWTCDNYGPIWIPKKGQTVKLTMRNLPLYERPIRVYEHNQLDVKGHSIYINGKKTDRYTFKMDYYWMMGDNRHNSADSRYWGFVPEDHIVGKPIFIWWSHSPDHKGFSGIRWNRLFKCVDDIK</sequence>
<organism evidence="9 10">
    <name type="scientific">Hoylesella enoeca</name>
    <dbReference type="NCBI Taxonomy" id="76123"/>
    <lineage>
        <taxon>Bacteria</taxon>
        <taxon>Pseudomonadati</taxon>
        <taxon>Bacteroidota</taxon>
        <taxon>Bacteroidia</taxon>
        <taxon>Bacteroidales</taxon>
        <taxon>Prevotellaceae</taxon>
        <taxon>Hoylesella</taxon>
    </lineage>
</organism>
<protein>
    <recommendedName>
        <fullName evidence="4 7">Signal peptidase I</fullName>
        <ecNumber evidence="3 7">3.4.21.89</ecNumber>
    </recommendedName>
</protein>
<comment type="similarity">
    <text evidence="2 7">Belongs to the peptidase S26 family.</text>
</comment>
<dbReference type="CDD" id="cd06530">
    <property type="entry name" value="S26_SPase_I"/>
    <property type="match status" value="1"/>
</dbReference>
<dbReference type="RefSeq" id="WP_025065381.1">
    <property type="nucleotide sequence ID" value="NZ_CP013195.1"/>
</dbReference>
<dbReference type="PANTHER" id="PTHR43390">
    <property type="entry name" value="SIGNAL PEPTIDASE I"/>
    <property type="match status" value="1"/>
</dbReference>
<dbReference type="EC" id="3.4.21.89" evidence="3 7"/>
<dbReference type="SUPFAM" id="SSF51306">
    <property type="entry name" value="LexA/Signal peptidase"/>
    <property type="match status" value="1"/>
</dbReference>
<evidence type="ECO:0000256" key="4">
    <source>
        <dbReference type="ARBA" id="ARBA00019232"/>
    </source>
</evidence>
<keyword evidence="7" id="KW-1133">Transmembrane helix</keyword>
<dbReference type="STRING" id="76123.AS203_00080"/>
<dbReference type="EMBL" id="CP013195">
    <property type="protein sequence ID" value="ALO47699.1"/>
    <property type="molecule type" value="Genomic_DNA"/>
</dbReference>
<evidence type="ECO:0000256" key="5">
    <source>
        <dbReference type="ARBA" id="ARBA00022801"/>
    </source>
</evidence>
<keyword evidence="10" id="KW-1185">Reference proteome</keyword>
<dbReference type="InterPro" id="IPR036286">
    <property type="entry name" value="LexA/Signal_pep-like_sf"/>
</dbReference>
<evidence type="ECO:0000313" key="10">
    <source>
        <dbReference type="Proteomes" id="UP000056252"/>
    </source>
</evidence>
<feature type="domain" description="Peptidase S26" evidence="8">
    <location>
        <begin position="237"/>
        <end position="286"/>
    </location>
</feature>
<feature type="active site" evidence="6">
    <location>
        <position position="254"/>
    </location>
</feature>